<reference evidence="1 2" key="1">
    <citation type="journal article" date="2021" name="Hortic Res">
        <title>High-quality reference genome and annotation aids understanding of berry development for evergreen blueberry (Vaccinium darrowii).</title>
        <authorList>
            <person name="Yu J."/>
            <person name="Hulse-Kemp A.M."/>
            <person name="Babiker E."/>
            <person name="Staton M."/>
        </authorList>
    </citation>
    <scope>NUCLEOTIDE SEQUENCE [LARGE SCALE GENOMIC DNA]</scope>
    <source>
        <strain evidence="2">cv. NJ 8807/NJ 8810</strain>
        <tissue evidence="1">Young leaf</tissue>
    </source>
</reference>
<name>A0ACB7XSB0_9ERIC</name>
<dbReference type="EMBL" id="CM037151">
    <property type="protein sequence ID" value="KAH7843634.1"/>
    <property type="molecule type" value="Genomic_DNA"/>
</dbReference>
<accession>A0ACB7XSB0</accession>
<dbReference type="Proteomes" id="UP000828048">
    <property type="component" value="Chromosome 1"/>
</dbReference>
<sequence>MGSVDFASGISNPSIGGGVSQQQKKKNVCALLLRPKKDHKYRIYWNIYHWSVGYLVIILSIVNIFEGFDILDPAQKWKRAYIGILIFLGLSAAFLEMYTWYVVLERKERESQKYPNVGDGACDVDACGTSSQQESLGSVDFASGNSDSSIGGGVSQQQKKKNVCALLLRPKKDHKYRIYWNIYHWSVGYLVIILSIVNIFEGFDILDPAQKWKRAYIGILIFLGSSAAFLEMYTWYVVLERKERESQKYPNVGDGACDVDACGTSSQQEVLFIEELGKMVVEKRR</sequence>
<comment type="caution">
    <text evidence="1">The sequence shown here is derived from an EMBL/GenBank/DDBJ whole genome shotgun (WGS) entry which is preliminary data.</text>
</comment>
<gene>
    <name evidence="1" type="ORF">Vadar_019014</name>
</gene>
<evidence type="ECO:0000313" key="2">
    <source>
        <dbReference type="Proteomes" id="UP000828048"/>
    </source>
</evidence>
<organism evidence="1 2">
    <name type="scientific">Vaccinium darrowii</name>
    <dbReference type="NCBI Taxonomy" id="229202"/>
    <lineage>
        <taxon>Eukaryota</taxon>
        <taxon>Viridiplantae</taxon>
        <taxon>Streptophyta</taxon>
        <taxon>Embryophyta</taxon>
        <taxon>Tracheophyta</taxon>
        <taxon>Spermatophyta</taxon>
        <taxon>Magnoliopsida</taxon>
        <taxon>eudicotyledons</taxon>
        <taxon>Gunneridae</taxon>
        <taxon>Pentapetalae</taxon>
        <taxon>asterids</taxon>
        <taxon>Ericales</taxon>
        <taxon>Ericaceae</taxon>
        <taxon>Vaccinioideae</taxon>
        <taxon>Vaccinieae</taxon>
        <taxon>Vaccinium</taxon>
    </lineage>
</organism>
<keyword evidence="2" id="KW-1185">Reference proteome</keyword>
<evidence type="ECO:0000313" key="1">
    <source>
        <dbReference type="EMBL" id="KAH7843634.1"/>
    </source>
</evidence>
<proteinExistence type="predicted"/>
<protein>
    <submittedName>
        <fullName evidence="1">Uncharacterized protein</fullName>
    </submittedName>
</protein>